<feature type="region of interest" description="Disordered" evidence="1">
    <location>
        <begin position="1"/>
        <end position="189"/>
    </location>
</feature>
<protein>
    <submittedName>
        <fullName evidence="2">Uncharacterized protein</fullName>
    </submittedName>
</protein>
<feature type="compositionally biased region" description="Basic and acidic residues" evidence="1">
    <location>
        <begin position="85"/>
        <end position="97"/>
    </location>
</feature>
<reference evidence="2" key="2">
    <citation type="submission" date="2022-01" db="EMBL/GenBank/DDBJ databases">
        <authorList>
            <person name="Yamashiro T."/>
            <person name="Shiraishi A."/>
            <person name="Satake H."/>
            <person name="Nakayama K."/>
        </authorList>
    </citation>
    <scope>NUCLEOTIDE SEQUENCE</scope>
</reference>
<evidence type="ECO:0000313" key="2">
    <source>
        <dbReference type="EMBL" id="GJT72981.1"/>
    </source>
</evidence>
<organism evidence="2 3">
    <name type="scientific">Tanacetum coccineum</name>
    <dbReference type="NCBI Taxonomy" id="301880"/>
    <lineage>
        <taxon>Eukaryota</taxon>
        <taxon>Viridiplantae</taxon>
        <taxon>Streptophyta</taxon>
        <taxon>Embryophyta</taxon>
        <taxon>Tracheophyta</taxon>
        <taxon>Spermatophyta</taxon>
        <taxon>Magnoliopsida</taxon>
        <taxon>eudicotyledons</taxon>
        <taxon>Gunneridae</taxon>
        <taxon>Pentapetalae</taxon>
        <taxon>asterids</taxon>
        <taxon>campanulids</taxon>
        <taxon>Asterales</taxon>
        <taxon>Asteraceae</taxon>
        <taxon>Asteroideae</taxon>
        <taxon>Anthemideae</taxon>
        <taxon>Anthemidinae</taxon>
        <taxon>Tanacetum</taxon>
    </lineage>
</organism>
<evidence type="ECO:0000256" key="1">
    <source>
        <dbReference type="SAM" id="MobiDB-lite"/>
    </source>
</evidence>
<dbReference type="Proteomes" id="UP001151760">
    <property type="component" value="Unassembled WGS sequence"/>
</dbReference>
<feature type="compositionally biased region" description="Basic and acidic residues" evidence="1">
    <location>
        <begin position="106"/>
        <end position="137"/>
    </location>
</feature>
<name>A0ABQ5GBT4_9ASTR</name>
<comment type="caution">
    <text evidence="2">The sequence shown here is derived from an EMBL/GenBank/DDBJ whole genome shotgun (WGS) entry which is preliminary data.</text>
</comment>
<evidence type="ECO:0000313" key="3">
    <source>
        <dbReference type="Proteomes" id="UP001151760"/>
    </source>
</evidence>
<feature type="compositionally biased region" description="Gly residues" evidence="1">
    <location>
        <begin position="179"/>
        <end position="189"/>
    </location>
</feature>
<feature type="compositionally biased region" description="Basic and acidic residues" evidence="1">
    <location>
        <begin position="146"/>
        <end position="162"/>
    </location>
</feature>
<reference evidence="2" key="1">
    <citation type="journal article" date="2022" name="Int. J. Mol. Sci.">
        <title>Draft Genome of Tanacetum Coccineum: Genomic Comparison of Closely Related Tanacetum-Family Plants.</title>
        <authorList>
            <person name="Yamashiro T."/>
            <person name="Shiraishi A."/>
            <person name="Nakayama K."/>
            <person name="Satake H."/>
        </authorList>
    </citation>
    <scope>NUCLEOTIDE SEQUENCE</scope>
</reference>
<feature type="compositionally biased region" description="Basic and acidic residues" evidence="1">
    <location>
        <begin position="14"/>
        <end position="39"/>
    </location>
</feature>
<gene>
    <name evidence="2" type="ORF">Tco_1032267</name>
</gene>
<accession>A0ABQ5GBT4</accession>
<dbReference type="EMBL" id="BQNB010018310">
    <property type="protein sequence ID" value="GJT72981.1"/>
    <property type="molecule type" value="Genomic_DNA"/>
</dbReference>
<sequence>MKGDEKQSRRKEKGFKGRESEGGGEFKKEGERGRWEVKGGGKHSTRKILRMERRKATGKRKIKEGEGANEATVHKEPGMRTCGRWGRESEDKRAERRRERKRRKGERQQIEEREGDIEGRGMTRERATERKEVKGDGRGMWMNGENMEKWGSRAKDKERMGRLEGGGESIIWREKENGRNGGEMGEGKG</sequence>
<proteinExistence type="predicted"/>
<keyword evidence="3" id="KW-1185">Reference proteome</keyword>